<dbReference type="GO" id="GO:0016020">
    <property type="term" value="C:membrane"/>
    <property type="evidence" value="ECO:0007669"/>
    <property type="project" value="UniProtKB-SubCell"/>
</dbReference>
<sequence>MFQNRRTIFLFLCSIAFVQALYYIITLQIKKNQTIINSGLAISYEYSSDITKTSVQNTVALLNPSIQKELSSFANASFIISHNFIKPDPTIYNSYPICNVSFSNHNLSSTNHNLSSYRVTVSKTIYPFDIIEQHHGEDLYPGGHWFPKTCRTEQRLAIIICYRNRELHLKLYLDNIHSFLKQQQLDYTIFVVNQHGQQSFNRAALFNVGFLEAMKLYSYDCFIFHDVDLLPEDLRNVYKCGEKPRHMSVAVDKFNYRLLYSSLFGGVTAFSLSDFTGANGYPTVYWGWGGEDDDMYLRVTRKLKKTITRYPIEIARYKMIRTFNHTSGKANPDRHTILYSKYDYSQDGINTTNYDLHHVVFYKLFTFINVTLPQESFEHIRLRLNIKLKPPKKKVNVVRKKKV</sequence>
<comment type="subcellular location">
    <subcellularLocation>
        <location evidence="1">Membrane</location>
        <topology evidence="1">Single-pass type II membrane protein</topology>
    </subcellularLocation>
</comment>
<keyword evidence="5 11" id="KW-0808">Transferase</keyword>
<keyword evidence="7 11" id="KW-0735">Signal-anchor</keyword>
<dbReference type="PANTHER" id="PTHR19300">
    <property type="entry name" value="BETA-1,4-GALACTOSYLTRANSFERASE"/>
    <property type="match status" value="1"/>
</dbReference>
<feature type="domain" description="Galactosyltransferase N-terminal" evidence="13">
    <location>
        <begin position="124"/>
        <end position="240"/>
    </location>
</feature>
<keyword evidence="10 11" id="KW-0325">Glycoprotein</keyword>
<evidence type="ECO:0000256" key="11">
    <source>
        <dbReference type="RuleBase" id="RU368121"/>
    </source>
</evidence>
<keyword evidence="4 11" id="KW-0328">Glycosyltransferase</keyword>
<feature type="domain" description="Galactosyltransferase C-terminal" evidence="12">
    <location>
        <begin position="245"/>
        <end position="321"/>
    </location>
</feature>
<dbReference type="PRINTS" id="PR02050">
    <property type="entry name" value="B14GALTRFASE"/>
</dbReference>
<evidence type="ECO:0000256" key="4">
    <source>
        <dbReference type="ARBA" id="ARBA00022676"/>
    </source>
</evidence>
<evidence type="ECO:0000256" key="9">
    <source>
        <dbReference type="ARBA" id="ARBA00023136"/>
    </source>
</evidence>
<dbReference type="InterPro" id="IPR003859">
    <property type="entry name" value="Galactosyl_T"/>
</dbReference>
<dbReference type="GO" id="GO:0005794">
    <property type="term" value="C:Golgi apparatus"/>
    <property type="evidence" value="ECO:0007669"/>
    <property type="project" value="TreeGrafter"/>
</dbReference>
<evidence type="ECO:0000256" key="3">
    <source>
        <dbReference type="ARBA" id="ARBA00005735"/>
    </source>
</evidence>
<dbReference type="EMBL" id="CAJNOE010000011">
    <property type="protein sequence ID" value="CAF0724073.1"/>
    <property type="molecule type" value="Genomic_DNA"/>
</dbReference>
<dbReference type="AlphaFoldDB" id="A0A813MLP0"/>
<evidence type="ECO:0000259" key="12">
    <source>
        <dbReference type="Pfam" id="PF02709"/>
    </source>
</evidence>
<name>A0A813MLP0_9BILA</name>
<protein>
    <recommendedName>
        <fullName evidence="11">Beta-1,4-galactosyltransferase</fullName>
        <ecNumber evidence="11">2.4.1.-</ecNumber>
    </recommendedName>
</protein>
<keyword evidence="6" id="KW-0812">Transmembrane</keyword>
<evidence type="ECO:0000256" key="5">
    <source>
        <dbReference type="ARBA" id="ARBA00022679"/>
    </source>
</evidence>
<comment type="caution">
    <text evidence="14">The sequence shown here is derived from an EMBL/GenBank/DDBJ whole genome shotgun (WGS) entry which is preliminary data.</text>
</comment>
<reference evidence="14" key="1">
    <citation type="submission" date="2021-02" db="EMBL/GenBank/DDBJ databases">
        <authorList>
            <person name="Nowell W R."/>
        </authorList>
    </citation>
    <scope>NUCLEOTIDE SEQUENCE</scope>
</reference>
<evidence type="ECO:0000256" key="10">
    <source>
        <dbReference type="ARBA" id="ARBA00023180"/>
    </source>
</evidence>
<keyword evidence="8" id="KW-1133">Transmembrane helix</keyword>
<accession>A0A813MLP0</accession>
<dbReference type="UniPathway" id="UPA00378"/>
<evidence type="ECO:0000256" key="7">
    <source>
        <dbReference type="ARBA" id="ARBA00022968"/>
    </source>
</evidence>
<dbReference type="InterPro" id="IPR029044">
    <property type="entry name" value="Nucleotide-diphossugar_trans"/>
</dbReference>
<dbReference type="GO" id="GO:0008378">
    <property type="term" value="F:galactosyltransferase activity"/>
    <property type="evidence" value="ECO:0007669"/>
    <property type="project" value="TreeGrafter"/>
</dbReference>
<evidence type="ECO:0000256" key="8">
    <source>
        <dbReference type="ARBA" id="ARBA00022989"/>
    </source>
</evidence>
<dbReference type="PANTHER" id="PTHR19300:SF57">
    <property type="entry name" value="BETA-1,4-N-ACETYLGALACTOSAMINYLTRANSFERASE"/>
    <property type="match status" value="1"/>
</dbReference>
<evidence type="ECO:0000256" key="6">
    <source>
        <dbReference type="ARBA" id="ARBA00022692"/>
    </source>
</evidence>
<organism evidence="14 15">
    <name type="scientific">Adineta steineri</name>
    <dbReference type="NCBI Taxonomy" id="433720"/>
    <lineage>
        <taxon>Eukaryota</taxon>
        <taxon>Metazoa</taxon>
        <taxon>Spiralia</taxon>
        <taxon>Gnathifera</taxon>
        <taxon>Rotifera</taxon>
        <taxon>Eurotatoria</taxon>
        <taxon>Bdelloidea</taxon>
        <taxon>Adinetida</taxon>
        <taxon>Adinetidae</taxon>
        <taxon>Adineta</taxon>
    </lineage>
</organism>
<comment type="function">
    <text evidence="11">Catalyses the transfer of galactose onto proteins or lipids.</text>
</comment>
<comment type="similarity">
    <text evidence="3 11">Belongs to the glycosyltransferase 7 family.</text>
</comment>
<evidence type="ECO:0000313" key="14">
    <source>
        <dbReference type="EMBL" id="CAF0724073.1"/>
    </source>
</evidence>
<evidence type="ECO:0000259" key="13">
    <source>
        <dbReference type="Pfam" id="PF13733"/>
    </source>
</evidence>
<dbReference type="Gene3D" id="3.90.550.10">
    <property type="entry name" value="Spore Coat Polysaccharide Biosynthesis Protein SpsA, Chain A"/>
    <property type="match status" value="1"/>
</dbReference>
<dbReference type="EC" id="2.4.1.-" evidence="11"/>
<comment type="pathway">
    <text evidence="2 11">Protein modification; protein glycosylation.</text>
</comment>
<dbReference type="GO" id="GO:0005975">
    <property type="term" value="P:carbohydrate metabolic process"/>
    <property type="evidence" value="ECO:0007669"/>
    <property type="project" value="InterPro"/>
</dbReference>
<dbReference type="InterPro" id="IPR027995">
    <property type="entry name" value="Galactosyl_T_N"/>
</dbReference>
<proteinExistence type="inferred from homology"/>
<evidence type="ECO:0000256" key="1">
    <source>
        <dbReference type="ARBA" id="ARBA00004606"/>
    </source>
</evidence>
<gene>
    <name evidence="14" type="ORF">IZO911_LOCUS2229</name>
</gene>
<dbReference type="Proteomes" id="UP000663860">
    <property type="component" value="Unassembled WGS sequence"/>
</dbReference>
<dbReference type="InterPro" id="IPR027791">
    <property type="entry name" value="Galactosyl_T_C"/>
</dbReference>
<dbReference type="Pfam" id="PF02709">
    <property type="entry name" value="Glyco_transf_7C"/>
    <property type="match status" value="1"/>
</dbReference>
<dbReference type="Pfam" id="PF13733">
    <property type="entry name" value="Glyco_transf_7N"/>
    <property type="match status" value="1"/>
</dbReference>
<dbReference type="CDD" id="cd00899">
    <property type="entry name" value="b4GalT"/>
    <property type="match status" value="1"/>
</dbReference>
<evidence type="ECO:0000256" key="2">
    <source>
        <dbReference type="ARBA" id="ARBA00004922"/>
    </source>
</evidence>
<dbReference type="SUPFAM" id="SSF53448">
    <property type="entry name" value="Nucleotide-diphospho-sugar transferases"/>
    <property type="match status" value="1"/>
</dbReference>
<keyword evidence="9" id="KW-0472">Membrane</keyword>
<evidence type="ECO:0000313" key="15">
    <source>
        <dbReference type="Proteomes" id="UP000663860"/>
    </source>
</evidence>